<evidence type="ECO:0000313" key="2">
    <source>
        <dbReference type="Proteomes" id="UP000287033"/>
    </source>
</evidence>
<sequence>MYLKPGNHMNMKRSFIVASILCLRDTCFLYPACYECGSRLLLNLGRYHCLKHGYVSTAQDMHYRYRLSVKVARKNDIFNITVFGSCLEPYFGETAGCLQRYCEGLKKKLQEQKEKKNQDLLVQAVKYCFIGRSFIFGVKASEFLPSTWSPSLSPLQAPISMKRYETHLVACQIAKDCVNSSFNKQRYCLQNSGDSLSNGKDCDENQSIDKSYNLSEDSMDHIDPTLWDDLLFSESLDEFIAKVEANQQRCDEEDAVDGSIHSCSLKKLKTDILLNRTRGQSPRCKEVCTNSTNCNLKRPREFGTKESPCVYSKNPKGLLNRVVDVFKSDITRKENSLATAPPVLPVDGSIPNDTYPPTQDAVLQIYSTFVNPVNVGNCSTKCVRTCEPKLHNLEEEPLDEYSKFLSEHKATEVNKLADPFYIANESDLLNNIGFQTRLPSGKQILKMKKSIDHEFQDSMRIKGHDIDVSWYTVL</sequence>
<dbReference type="PANTHER" id="PTHR35537:SF1">
    <property type="entry name" value="DNA DAMAGE-INDUCED APOPTOSIS SUPPRESSOR PROTEIN"/>
    <property type="match status" value="1"/>
</dbReference>
<dbReference type="PANTHER" id="PTHR35537">
    <property type="entry name" value="DNA DAMAGE-INDUCIBLE APOPTOSIS SUPPRESSOR PROTEIN DDIAS"/>
    <property type="match status" value="1"/>
</dbReference>
<dbReference type="InterPro" id="IPR043522">
    <property type="entry name" value="DDIAS"/>
</dbReference>
<protein>
    <recommendedName>
        <fullName evidence="3">Replication factor A C-terminal domain-containing protein</fullName>
    </recommendedName>
</protein>
<evidence type="ECO:0008006" key="3">
    <source>
        <dbReference type="Google" id="ProtNLM"/>
    </source>
</evidence>
<evidence type="ECO:0000313" key="1">
    <source>
        <dbReference type="EMBL" id="GCC22400.1"/>
    </source>
</evidence>
<dbReference type="InterPro" id="IPR012340">
    <property type="entry name" value="NA-bd_OB-fold"/>
</dbReference>
<comment type="caution">
    <text evidence="1">The sequence shown here is derived from an EMBL/GenBank/DDBJ whole genome shotgun (WGS) entry which is preliminary data.</text>
</comment>
<name>A0A401RW75_CHIPU</name>
<organism evidence="1 2">
    <name type="scientific">Chiloscyllium punctatum</name>
    <name type="common">Brownbanded bambooshark</name>
    <name type="synonym">Hemiscyllium punctatum</name>
    <dbReference type="NCBI Taxonomy" id="137246"/>
    <lineage>
        <taxon>Eukaryota</taxon>
        <taxon>Metazoa</taxon>
        <taxon>Chordata</taxon>
        <taxon>Craniata</taxon>
        <taxon>Vertebrata</taxon>
        <taxon>Chondrichthyes</taxon>
        <taxon>Elasmobranchii</taxon>
        <taxon>Galeomorphii</taxon>
        <taxon>Galeoidea</taxon>
        <taxon>Orectolobiformes</taxon>
        <taxon>Hemiscylliidae</taxon>
        <taxon>Chiloscyllium</taxon>
    </lineage>
</organism>
<dbReference type="GO" id="GO:1902230">
    <property type="term" value="P:negative regulation of intrinsic apoptotic signaling pathway in response to DNA damage"/>
    <property type="evidence" value="ECO:0007669"/>
    <property type="project" value="InterPro"/>
</dbReference>
<dbReference type="Proteomes" id="UP000287033">
    <property type="component" value="Unassembled WGS sequence"/>
</dbReference>
<accession>A0A401RW75</accession>
<dbReference type="Gene3D" id="2.40.50.140">
    <property type="entry name" value="Nucleic acid-binding proteins"/>
    <property type="match status" value="1"/>
</dbReference>
<dbReference type="GO" id="GO:0005634">
    <property type="term" value="C:nucleus"/>
    <property type="evidence" value="ECO:0007669"/>
    <property type="project" value="TreeGrafter"/>
</dbReference>
<dbReference type="STRING" id="137246.A0A401RW75"/>
<dbReference type="OrthoDB" id="9948238at2759"/>
<dbReference type="GO" id="GO:0005737">
    <property type="term" value="C:cytoplasm"/>
    <property type="evidence" value="ECO:0007669"/>
    <property type="project" value="TreeGrafter"/>
</dbReference>
<dbReference type="SUPFAM" id="SSF50249">
    <property type="entry name" value="Nucleic acid-binding proteins"/>
    <property type="match status" value="1"/>
</dbReference>
<keyword evidence="2" id="KW-1185">Reference proteome</keyword>
<proteinExistence type="predicted"/>
<gene>
    <name evidence="1" type="ORF">chiPu_0000787</name>
</gene>
<dbReference type="EMBL" id="BEZZ01000010">
    <property type="protein sequence ID" value="GCC22400.1"/>
    <property type="molecule type" value="Genomic_DNA"/>
</dbReference>
<dbReference type="AlphaFoldDB" id="A0A401RW75"/>
<reference evidence="1 2" key="1">
    <citation type="journal article" date="2018" name="Nat. Ecol. Evol.">
        <title>Shark genomes provide insights into elasmobranch evolution and the origin of vertebrates.</title>
        <authorList>
            <person name="Hara Y"/>
            <person name="Yamaguchi K"/>
            <person name="Onimaru K"/>
            <person name="Kadota M"/>
            <person name="Koyanagi M"/>
            <person name="Keeley SD"/>
            <person name="Tatsumi K"/>
            <person name="Tanaka K"/>
            <person name="Motone F"/>
            <person name="Kageyama Y"/>
            <person name="Nozu R"/>
            <person name="Adachi N"/>
            <person name="Nishimura O"/>
            <person name="Nakagawa R"/>
            <person name="Tanegashima C"/>
            <person name="Kiyatake I"/>
            <person name="Matsumoto R"/>
            <person name="Murakumo K"/>
            <person name="Nishida K"/>
            <person name="Terakita A"/>
            <person name="Kuratani S"/>
            <person name="Sato K"/>
            <person name="Hyodo S Kuraku.S."/>
        </authorList>
    </citation>
    <scope>NUCLEOTIDE SEQUENCE [LARGE SCALE GENOMIC DNA]</scope>
</reference>